<keyword evidence="1" id="KW-0472">Membrane</keyword>
<dbReference type="AlphaFoldDB" id="A0A1M7TM12"/>
<evidence type="ECO:0000313" key="2">
    <source>
        <dbReference type="EMBL" id="SHN71779.1"/>
    </source>
</evidence>
<evidence type="ECO:0000256" key="1">
    <source>
        <dbReference type="SAM" id="Phobius"/>
    </source>
</evidence>
<sequence length="42" mass="4938">MKWRNYQLIGNFFVNAAYCTGIVVKSVLLESNIVVFFVRKRI</sequence>
<keyword evidence="1" id="KW-1133">Transmembrane helix</keyword>
<keyword evidence="3" id="KW-1185">Reference proteome</keyword>
<accession>A0A1M7TM12</accession>
<keyword evidence="1" id="KW-0812">Transmembrane</keyword>
<organism evidence="2 3">
    <name type="scientific">Desulfitobacterium chlororespirans DSM 11544</name>
    <dbReference type="NCBI Taxonomy" id="1121395"/>
    <lineage>
        <taxon>Bacteria</taxon>
        <taxon>Bacillati</taxon>
        <taxon>Bacillota</taxon>
        <taxon>Clostridia</taxon>
        <taxon>Eubacteriales</taxon>
        <taxon>Desulfitobacteriaceae</taxon>
        <taxon>Desulfitobacterium</taxon>
    </lineage>
</organism>
<proteinExistence type="predicted"/>
<gene>
    <name evidence="2" type="ORF">SAMN02745215_02193</name>
</gene>
<dbReference type="Proteomes" id="UP000184010">
    <property type="component" value="Unassembled WGS sequence"/>
</dbReference>
<protein>
    <submittedName>
        <fullName evidence="2">Uncharacterized protein</fullName>
    </submittedName>
</protein>
<reference evidence="3" key="1">
    <citation type="submission" date="2016-12" db="EMBL/GenBank/DDBJ databases">
        <authorList>
            <person name="Varghese N."/>
            <person name="Submissions S."/>
        </authorList>
    </citation>
    <scope>NUCLEOTIDE SEQUENCE [LARGE SCALE GENOMIC DNA]</scope>
    <source>
        <strain evidence="3">DSM 11544</strain>
    </source>
</reference>
<name>A0A1M7TM12_9FIRM</name>
<evidence type="ECO:0000313" key="3">
    <source>
        <dbReference type="Proteomes" id="UP000184010"/>
    </source>
</evidence>
<dbReference type="EMBL" id="FRDN01000007">
    <property type="protein sequence ID" value="SHN71779.1"/>
    <property type="molecule type" value="Genomic_DNA"/>
</dbReference>
<feature type="transmembrane region" description="Helical" evidence="1">
    <location>
        <begin position="12"/>
        <end position="38"/>
    </location>
</feature>
<dbReference type="STRING" id="1121395.SAMN02745215_02193"/>